<dbReference type="KEGG" id="ffu:CLAFUR5_09650"/>
<dbReference type="AlphaFoldDB" id="A0A9Q8PGB1"/>
<dbReference type="RefSeq" id="XP_047766238.1">
    <property type="nucleotide sequence ID" value="XM_047908798.1"/>
</dbReference>
<keyword evidence="3 6" id="KW-1133">Transmembrane helix</keyword>
<dbReference type="GeneID" id="71989528"/>
<evidence type="ECO:0000256" key="2">
    <source>
        <dbReference type="ARBA" id="ARBA00022692"/>
    </source>
</evidence>
<feature type="compositionally biased region" description="Polar residues" evidence="5">
    <location>
        <begin position="257"/>
        <end position="281"/>
    </location>
</feature>
<feature type="region of interest" description="Disordered" evidence="5">
    <location>
        <begin position="151"/>
        <end position="186"/>
    </location>
</feature>
<dbReference type="OMA" id="PACSKTG"/>
<comment type="subcellular location">
    <subcellularLocation>
        <location evidence="1">Membrane</location>
        <topology evidence="1">Single-pass membrane protein</topology>
    </subcellularLocation>
</comment>
<keyword evidence="2 6" id="KW-0812">Transmembrane</keyword>
<dbReference type="OrthoDB" id="3692311at2759"/>
<evidence type="ECO:0000256" key="1">
    <source>
        <dbReference type="ARBA" id="ARBA00004167"/>
    </source>
</evidence>
<evidence type="ECO:0000313" key="7">
    <source>
        <dbReference type="EMBL" id="UJO21872.1"/>
    </source>
</evidence>
<gene>
    <name evidence="7" type="ORF">CLAFUR5_09650</name>
</gene>
<organism evidence="7 8">
    <name type="scientific">Passalora fulva</name>
    <name type="common">Tomato leaf mold</name>
    <name type="synonym">Cladosporium fulvum</name>
    <dbReference type="NCBI Taxonomy" id="5499"/>
    <lineage>
        <taxon>Eukaryota</taxon>
        <taxon>Fungi</taxon>
        <taxon>Dikarya</taxon>
        <taxon>Ascomycota</taxon>
        <taxon>Pezizomycotina</taxon>
        <taxon>Dothideomycetes</taxon>
        <taxon>Dothideomycetidae</taxon>
        <taxon>Mycosphaerellales</taxon>
        <taxon>Mycosphaerellaceae</taxon>
        <taxon>Fulvia</taxon>
    </lineage>
</organism>
<dbReference type="InterPro" id="IPR051694">
    <property type="entry name" value="Immunoregulatory_rcpt-like"/>
</dbReference>
<dbReference type="PANTHER" id="PTHR15549">
    <property type="entry name" value="PAIRED IMMUNOGLOBULIN-LIKE TYPE 2 RECEPTOR"/>
    <property type="match status" value="1"/>
</dbReference>
<evidence type="ECO:0000256" key="6">
    <source>
        <dbReference type="SAM" id="Phobius"/>
    </source>
</evidence>
<dbReference type="GO" id="GO:0071944">
    <property type="term" value="C:cell periphery"/>
    <property type="evidence" value="ECO:0007669"/>
    <property type="project" value="UniProtKB-ARBA"/>
</dbReference>
<dbReference type="Proteomes" id="UP000756132">
    <property type="component" value="Chromosome 9"/>
</dbReference>
<dbReference type="GO" id="GO:0016020">
    <property type="term" value="C:membrane"/>
    <property type="evidence" value="ECO:0007669"/>
    <property type="project" value="UniProtKB-SubCell"/>
</dbReference>
<feature type="transmembrane region" description="Helical" evidence="6">
    <location>
        <begin position="189"/>
        <end position="214"/>
    </location>
</feature>
<name>A0A9Q8PGB1_PASFU</name>
<keyword evidence="8" id="KW-1185">Reference proteome</keyword>
<protein>
    <submittedName>
        <fullName evidence="7">Uncharacterized protein</fullName>
    </submittedName>
</protein>
<reference evidence="7" key="1">
    <citation type="submission" date="2021-12" db="EMBL/GenBank/DDBJ databases">
        <authorList>
            <person name="Zaccaron A."/>
            <person name="Stergiopoulos I."/>
        </authorList>
    </citation>
    <scope>NUCLEOTIDE SEQUENCE</scope>
    <source>
        <strain evidence="7">Race5_Kim</strain>
    </source>
</reference>
<dbReference type="EMBL" id="CP090171">
    <property type="protein sequence ID" value="UJO21872.1"/>
    <property type="molecule type" value="Genomic_DNA"/>
</dbReference>
<evidence type="ECO:0000256" key="3">
    <source>
        <dbReference type="ARBA" id="ARBA00022989"/>
    </source>
</evidence>
<sequence length="351" mass="36324">MAFNAITPSVTTMPTTPQMSCPLGGTFYACGTASRFIGCCTINPCTSNGCPAGNLQPASFLASQHGQIPDEDCDSSDAQFYSCNSTTPTFWGCCKGNPCGMGSCEGGILGGAKLFEGEKAGVYLSFYNGSWVGGGEGGDGGSGEVVEGAAVGSATTQSATQSATLPESTPATGSSTSTATSQSSSSSNIGAIAGGAVGGFAVFAALIFGIIFLFRRRKQSPNHASSPPYPNIEDQQPHSHPSATAPYQPQVVEEIKQQPQGKVTRTQSDPHNHLLTKTTGASPYPNSPQLGISHPNSPQAPYSPAPPPSYWDEQRSRHMSYELAGSPGGQELESGQMYHPYRQSGLGSSRS</sequence>
<evidence type="ECO:0000256" key="4">
    <source>
        <dbReference type="ARBA" id="ARBA00023136"/>
    </source>
</evidence>
<keyword evidence="4 6" id="KW-0472">Membrane</keyword>
<evidence type="ECO:0000256" key="5">
    <source>
        <dbReference type="SAM" id="MobiDB-lite"/>
    </source>
</evidence>
<reference evidence="7" key="2">
    <citation type="journal article" date="2022" name="Microb. Genom.">
        <title>A chromosome-scale genome assembly of the tomato pathogen Cladosporium fulvum reveals a compartmentalized genome architecture and the presence of a dispensable chromosome.</title>
        <authorList>
            <person name="Zaccaron A.Z."/>
            <person name="Chen L.H."/>
            <person name="Samaras A."/>
            <person name="Stergiopoulos I."/>
        </authorList>
    </citation>
    <scope>NUCLEOTIDE SEQUENCE</scope>
    <source>
        <strain evidence="7">Race5_Kim</strain>
    </source>
</reference>
<evidence type="ECO:0000313" key="8">
    <source>
        <dbReference type="Proteomes" id="UP000756132"/>
    </source>
</evidence>
<feature type="region of interest" description="Disordered" evidence="5">
    <location>
        <begin position="220"/>
        <end position="351"/>
    </location>
</feature>
<proteinExistence type="predicted"/>
<accession>A0A9Q8PGB1</accession>
<dbReference type="PANTHER" id="PTHR15549:SF26">
    <property type="entry name" value="AXIAL BUDDING PATTERN PROTEIN 2-RELATED"/>
    <property type="match status" value="1"/>
</dbReference>
<feature type="compositionally biased region" description="Polar residues" evidence="5">
    <location>
        <begin position="238"/>
        <end position="247"/>
    </location>
</feature>